<dbReference type="HOGENOM" id="CLU_1875702_0_0_1"/>
<dbReference type="RefSeq" id="XP_009549764.1">
    <property type="nucleotide sequence ID" value="XM_009551469.1"/>
</dbReference>
<evidence type="ECO:0000313" key="2">
    <source>
        <dbReference type="Proteomes" id="UP000030671"/>
    </source>
</evidence>
<sequence>MSQVSIPSGLAWIISSRFFRFCFRLVLCGRFPAPVSLGLGSRLRSVLFSVNCLRSFTQTPVIGSFKWILLSCGYRCGLVLIGLMLLSACKREAIHGLCVYNFILHLYFTVSYPHTHPSSHRLSPLLHTMVVYISHG</sequence>
<dbReference type="Proteomes" id="UP000030671">
    <property type="component" value="Unassembled WGS sequence"/>
</dbReference>
<evidence type="ECO:0000313" key="1">
    <source>
        <dbReference type="EMBL" id="ETW77729.1"/>
    </source>
</evidence>
<dbReference type="KEGG" id="hir:HETIRDRAFT_441370"/>
<dbReference type="GeneID" id="20675359"/>
<dbReference type="InParanoid" id="W4JW80"/>
<accession>W4JW80</accession>
<organism evidence="1 2">
    <name type="scientific">Heterobasidion irregulare (strain TC 32-1)</name>
    <dbReference type="NCBI Taxonomy" id="747525"/>
    <lineage>
        <taxon>Eukaryota</taxon>
        <taxon>Fungi</taxon>
        <taxon>Dikarya</taxon>
        <taxon>Basidiomycota</taxon>
        <taxon>Agaricomycotina</taxon>
        <taxon>Agaricomycetes</taxon>
        <taxon>Russulales</taxon>
        <taxon>Bondarzewiaceae</taxon>
        <taxon>Heterobasidion</taxon>
        <taxon>Heterobasidion annosum species complex</taxon>
    </lineage>
</organism>
<dbReference type="AlphaFoldDB" id="W4JW80"/>
<gene>
    <name evidence="1" type="ORF">HETIRDRAFT_441370</name>
</gene>
<proteinExistence type="predicted"/>
<protein>
    <submittedName>
        <fullName evidence="1">Uncharacterized protein</fullName>
    </submittedName>
</protein>
<dbReference type="EMBL" id="KI925462">
    <property type="protein sequence ID" value="ETW77729.1"/>
    <property type="molecule type" value="Genomic_DNA"/>
</dbReference>
<name>W4JW80_HETIT</name>
<reference evidence="1 2" key="1">
    <citation type="journal article" date="2012" name="New Phytol.">
        <title>Insight into trade-off between wood decay and parasitism from the genome of a fungal forest pathogen.</title>
        <authorList>
            <person name="Olson A."/>
            <person name="Aerts A."/>
            <person name="Asiegbu F."/>
            <person name="Belbahri L."/>
            <person name="Bouzid O."/>
            <person name="Broberg A."/>
            <person name="Canback B."/>
            <person name="Coutinho P.M."/>
            <person name="Cullen D."/>
            <person name="Dalman K."/>
            <person name="Deflorio G."/>
            <person name="van Diepen L.T."/>
            <person name="Dunand C."/>
            <person name="Duplessis S."/>
            <person name="Durling M."/>
            <person name="Gonthier P."/>
            <person name="Grimwood J."/>
            <person name="Fossdal C.G."/>
            <person name="Hansson D."/>
            <person name="Henrissat B."/>
            <person name="Hietala A."/>
            <person name="Himmelstrand K."/>
            <person name="Hoffmeister D."/>
            <person name="Hogberg N."/>
            <person name="James T.Y."/>
            <person name="Karlsson M."/>
            <person name="Kohler A."/>
            <person name="Kues U."/>
            <person name="Lee Y.H."/>
            <person name="Lin Y.C."/>
            <person name="Lind M."/>
            <person name="Lindquist E."/>
            <person name="Lombard V."/>
            <person name="Lucas S."/>
            <person name="Lunden K."/>
            <person name="Morin E."/>
            <person name="Murat C."/>
            <person name="Park J."/>
            <person name="Raffaello T."/>
            <person name="Rouze P."/>
            <person name="Salamov A."/>
            <person name="Schmutz J."/>
            <person name="Solheim H."/>
            <person name="Stahlberg J."/>
            <person name="Velez H."/>
            <person name="de Vries R.P."/>
            <person name="Wiebenga A."/>
            <person name="Woodward S."/>
            <person name="Yakovlev I."/>
            <person name="Garbelotto M."/>
            <person name="Martin F."/>
            <person name="Grigoriev I.V."/>
            <person name="Stenlid J."/>
        </authorList>
    </citation>
    <scope>NUCLEOTIDE SEQUENCE [LARGE SCALE GENOMIC DNA]</scope>
    <source>
        <strain evidence="1 2">TC 32-1</strain>
    </source>
</reference>
<dbReference type="OrthoDB" id="3242468at2759"/>
<keyword evidence="2" id="KW-1185">Reference proteome</keyword>